<protein>
    <submittedName>
        <fullName evidence="1">Uncharacterized protein</fullName>
    </submittedName>
</protein>
<reference evidence="1 2" key="1">
    <citation type="journal article" date="2021" name="Hortic Res">
        <title>High-quality reference genome and annotation aids understanding of berry development for evergreen blueberry (Vaccinium darrowii).</title>
        <authorList>
            <person name="Yu J."/>
            <person name="Hulse-Kemp A.M."/>
            <person name="Babiker E."/>
            <person name="Staton M."/>
        </authorList>
    </citation>
    <scope>NUCLEOTIDE SEQUENCE [LARGE SCALE GENOMIC DNA]</scope>
    <source>
        <strain evidence="2">cv. NJ 8807/NJ 8810</strain>
        <tissue evidence="1">Young leaf</tissue>
    </source>
</reference>
<gene>
    <name evidence="1" type="ORF">Vadar_012285</name>
</gene>
<sequence>MAMEKVRLMEMLLPPDFDHLAIAQTEQRRRSSEPRILNRTGFCHKLFCTRFGALNCSARHILSLGRGQGYYEAKRTTEGPLRSGNGSRQNQQPTRAYYGQNFDTISVVVSSQDPISIKSKIVNVVDHVLLLHPGPIHKFKLSHRDLQGVNDIDRWILFLSRGSISELVLEIWKGHRYKLPSSVYSCGKLVHLELFNCLLKPPTTVYGFRSLKSLDLQHITMEQDVFEHLISRCPLLERLTLMNFDGFSVLDIYAPNLQFFDIGGVFDDVNFGNTFRLAIVSIGLYVNVGNDQNTALGKTGNLIKFFAQLPSIQRLEIQSYFLKYLAVGKIPGKLPVPCMELNYLSIRINFSDLDESLAALCLLRSSPNLHELEILARPEEQTFLGRVTNIWEEDYYNCPFNQLRLVKIVGVLGVRCELDFINFLLANSPVLERMTVKPASNDIGWELLKELVRFRRASGTAPEVVAAQRKMAVSMSALTSSLSSLSFSSQISSPKLHTLSLSRSNPRSSSTARIKTMPRRLVVTATSAVAEPPEVVDSEPINLMKYVKSRIPGGFAAQSILGTGRRKCAIARVVLQEGTGQVIINYRDAEEYLQGNPLWIEYVKYPLMLLGYESSYDVFVKAHGGGLSGQAQAISLGIARALLKKPRKPPKVPCEVEMEVDRISNLPGHIMDKILTQLSLRDAVRTSILSSKWRYRWVSIPDLIFDDQSVVVSSQDQTSIKSKIVNVVDHVLLLHPGPIHKFKLSHRDLQGVHAIDRWILVLSRGSVSELVLEILKGHRYKLPSSVYSCGKLIHLELFNCLLKPPTTVYGFRSLKSLDLQQITMDQDVFEHLISRCPLLERLTLMNFDGFSVLDIYAPNLQFFDIGGVFDDVNFGNTFQLAIVSIGSYVNVGNDQNTTLGKSGNLIKFFAQLPSIQRLEIQNYFLKYLAVGKIPGKLPVPCMELNYLSIRINFSDLDESLAALCLLRSSPNLHELEILISPKPNTLSFSRSIPRSSSTAKIKTMPRRLVVTATSAVAEPSEVVDSEPVNLMKYVKSRLPGGFAAQSILGTGRRKCAIARVVLQEGTGQVIINYRDAEEYLQGNPLWIEYVKYPLMLLGYESSYDVFVKAHGGGLSGQAQAISLGIARALLKVSESHRVPLRRKGLLTRDSRVVERKKVGLKKARKAPQFSKR</sequence>
<dbReference type="EMBL" id="CM037155">
    <property type="protein sequence ID" value="KAH7846298.1"/>
    <property type="molecule type" value="Genomic_DNA"/>
</dbReference>
<evidence type="ECO:0000313" key="2">
    <source>
        <dbReference type="Proteomes" id="UP000828048"/>
    </source>
</evidence>
<accession>A0ACB7XZT6</accession>
<organism evidence="1 2">
    <name type="scientific">Vaccinium darrowii</name>
    <dbReference type="NCBI Taxonomy" id="229202"/>
    <lineage>
        <taxon>Eukaryota</taxon>
        <taxon>Viridiplantae</taxon>
        <taxon>Streptophyta</taxon>
        <taxon>Embryophyta</taxon>
        <taxon>Tracheophyta</taxon>
        <taxon>Spermatophyta</taxon>
        <taxon>Magnoliopsida</taxon>
        <taxon>eudicotyledons</taxon>
        <taxon>Gunneridae</taxon>
        <taxon>Pentapetalae</taxon>
        <taxon>asterids</taxon>
        <taxon>Ericales</taxon>
        <taxon>Ericaceae</taxon>
        <taxon>Vaccinioideae</taxon>
        <taxon>Vaccinieae</taxon>
        <taxon>Vaccinium</taxon>
    </lineage>
</organism>
<dbReference type="Proteomes" id="UP000828048">
    <property type="component" value="Chromosome 5"/>
</dbReference>
<comment type="caution">
    <text evidence="1">The sequence shown here is derived from an EMBL/GenBank/DDBJ whole genome shotgun (WGS) entry which is preliminary data.</text>
</comment>
<keyword evidence="2" id="KW-1185">Reference proteome</keyword>
<evidence type="ECO:0000313" key="1">
    <source>
        <dbReference type="EMBL" id="KAH7846298.1"/>
    </source>
</evidence>
<name>A0ACB7XZT6_9ERIC</name>
<proteinExistence type="predicted"/>